<evidence type="ECO:0000256" key="2">
    <source>
        <dbReference type="SAM" id="MobiDB-lite"/>
    </source>
</evidence>
<sequence>MLKWHVITCNVKQYEIVGANMARGGINLALVRKAREALLSRGQNPSIDAIRIELGNTGSKTTIQRYLKEIDSHDPRPPASPSRLSDELTELVGKMLERLLEEGNEALAHERAVFEVERKAMSSETSTLQAHLEQAHREITKLQSALQTQDEELKTVQSSLQTEITRNARISQSCSDLEIRVQEKDAQIESLEEKHTHAREALEHYRVAVKEQRDQDLNRHESQMYQIQQEVTVLQQTLMVKQEEATRMIRDNERLIAENRQHAKEAAQHRDTIEILRGDLGIANAAIARAVGAKELLEHQLETKSKEATKAQTKASAAERRESDLMQKIASIEAEVKELRASNEPNDSKG</sequence>
<evidence type="ECO:0000259" key="3">
    <source>
        <dbReference type="Pfam" id="PF11740"/>
    </source>
</evidence>
<gene>
    <name evidence="4" type="ORF">YSA_11006</name>
</gene>
<feature type="coiled-coil region" evidence="1">
    <location>
        <begin position="132"/>
        <end position="208"/>
    </location>
</feature>
<feature type="domain" description="KfrA N-terminal DNA-binding" evidence="3">
    <location>
        <begin position="30"/>
        <end position="138"/>
    </location>
</feature>
<dbReference type="HOGENOM" id="CLU_059382_0_0_6"/>
<evidence type="ECO:0000313" key="4">
    <source>
        <dbReference type="EMBL" id="AFK72736.1"/>
    </source>
</evidence>
<dbReference type="InterPro" id="IPR021104">
    <property type="entry name" value="KfrA_DNA-bd_N"/>
</dbReference>
<dbReference type="AlphaFoldDB" id="I3V4R5"/>
<keyword evidence="1" id="KW-0175">Coiled coil</keyword>
<evidence type="ECO:0000313" key="5">
    <source>
        <dbReference type="Proteomes" id="UP000005268"/>
    </source>
</evidence>
<dbReference type="KEGG" id="ppi:YSA_11006"/>
<accession>I3V4R5</accession>
<dbReference type="Pfam" id="PF11740">
    <property type="entry name" value="KfrA_N"/>
    <property type="match status" value="1"/>
</dbReference>
<organism evidence="4 5">
    <name type="scientific">Pseudomonas putida ND6</name>
    <dbReference type="NCBI Taxonomy" id="231023"/>
    <lineage>
        <taxon>Bacteria</taxon>
        <taxon>Pseudomonadati</taxon>
        <taxon>Pseudomonadota</taxon>
        <taxon>Gammaproteobacteria</taxon>
        <taxon>Pseudomonadales</taxon>
        <taxon>Pseudomonadaceae</taxon>
        <taxon>Pseudomonas</taxon>
    </lineage>
</organism>
<dbReference type="Proteomes" id="UP000005268">
    <property type="component" value="Chromosome"/>
</dbReference>
<name>I3V4R5_PSEPU</name>
<feature type="region of interest" description="Disordered" evidence="2">
    <location>
        <begin position="304"/>
        <end position="324"/>
    </location>
</feature>
<evidence type="ECO:0000256" key="1">
    <source>
        <dbReference type="SAM" id="Coils"/>
    </source>
</evidence>
<proteinExistence type="predicted"/>
<reference evidence="4 5" key="1">
    <citation type="journal article" date="2012" name="J. Bacteriol.">
        <title>Complete Genome Sequence of the Naphthalene-Degrading Pseudomonas putida Strain ND6.</title>
        <authorList>
            <person name="Li S."/>
            <person name="Zhao H."/>
            <person name="Li Y."/>
            <person name="Niu S."/>
            <person name="Cai B."/>
        </authorList>
    </citation>
    <scope>NUCLEOTIDE SEQUENCE [LARGE SCALE GENOMIC DNA]</scope>
    <source>
        <strain evidence="4 5">ND6</strain>
    </source>
</reference>
<protein>
    <recommendedName>
        <fullName evidence="3">KfrA N-terminal DNA-binding domain-containing protein</fullName>
    </recommendedName>
</protein>
<dbReference type="EMBL" id="CP003588">
    <property type="protein sequence ID" value="AFK72736.1"/>
    <property type="molecule type" value="Genomic_DNA"/>
</dbReference>
<dbReference type="Gene3D" id="1.20.120.330">
    <property type="entry name" value="Nucleotidyltransferases domain 2"/>
    <property type="match status" value="1"/>
</dbReference>